<comment type="caution">
    <text evidence="1">The sequence shown here is derived from an EMBL/GenBank/DDBJ whole genome shotgun (WGS) entry which is preliminary data.</text>
</comment>
<protein>
    <submittedName>
        <fullName evidence="1">Uncharacterized protein</fullName>
    </submittedName>
</protein>
<name>A0AAV4N2V5_CAEEX</name>
<sequence length="195" mass="21438">MCWAFHSSSDLGMGFQANVNTPTFACFWVGSGALQTAPHIGRQTGGKMQVPHWATTPICSWASADSGHGISGRDSHLLTPEHGLPGSLTTDTALTLGMGANQASLTFLLWACFQANGHIGTYFSLHPCFLSMNRTNTLGTLHLLFPEHGEFPESRNIHWSLPPHRLEREFQTASQGMSFQANIHIEPLRNELRQK</sequence>
<dbReference type="Proteomes" id="UP001054945">
    <property type="component" value="Unassembled WGS sequence"/>
</dbReference>
<dbReference type="EMBL" id="BPLR01020462">
    <property type="protein sequence ID" value="GIX79052.1"/>
    <property type="molecule type" value="Genomic_DNA"/>
</dbReference>
<reference evidence="1 2" key="1">
    <citation type="submission" date="2021-06" db="EMBL/GenBank/DDBJ databases">
        <title>Caerostris extrusa draft genome.</title>
        <authorList>
            <person name="Kono N."/>
            <person name="Arakawa K."/>
        </authorList>
    </citation>
    <scope>NUCLEOTIDE SEQUENCE [LARGE SCALE GENOMIC DNA]</scope>
</reference>
<organism evidence="1 2">
    <name type="scientific">Caerostris extrusa</name>
    <name type="common">Bark spider</name>
    <name type="synonym">Caerostris bankana</name>
    <dbReference type="NCBI Taxonomy" id="172846"/>
    <lineage>
        <taxon>Eukaryota</taxon>
        <taxon>Metazoa</taxon>
        <taxon>Ecdysozoa</taxon>
        <taxon>Arthropoda</taxon>
        <taxon>Chelicerata</taxon>
        <taxon>Arachnida</taxon>
        <taxon>Araneae</taxon>
        <taxon>Araneomorphae</taxon>
        <taxon>Entelegynae</taxon>
        <taxon>Araneoidea</taxon>
        <taxon>Araneidae</taxon>
        <taxon>Caerostris</taxon>
    </lineage>
</organism>
<proteinExistence type="predicted"/>
<accession>A0AAV4N2V5</accession>
<gene>
    <name evidence="1" type="ORF">CEXT_622651</name>
</gene>
<evidence type="ECO:0000313" key="1">
    <source>
        <dbReference type="EMBL" id="GIX79052.1"/>
    </source>
</evidence>
<keyword evidence="2" id="KW-1185">Reference proteome</keyword>
<dbReference type="AlphaFoldDB" id="A0AAV4N2V5"/>
<evidence type="ECO:0000313" key="2">
    <source>
        <dbReference type="Proteomes" id="UP001054945"/>
    </source>
</evidence>